<dbReference type="GO" id="GO:0016787">
    <property type="term" value="F:hydrolase activity"/>
    <property type="evidence" value="ECO:0007669"/>
    <property type="project" value="UniProtKB-KW"/>
</dbReference>
<dbReference type="Proteomes" id="UP000245207">
    <property type="component" value="Unassembled WGS sequence"/>
</dbReference>
<reference evidence="1 2" key="1">
    <citation type="journal article" date="2018" name="Mol. Plant">
        <title>The genome of Artemisia annua provides insight into the evolution of Asteraceae family and artemisinin biosynthesis.</title>
        <authorList>
            <person name="Shen Q."/>
            <person name="Zhang L."/>
            <person name="Liao Z."/>
            <person name="Wang S."/>
            <person name="Yan T."/>
            <person name="Shi P."/>
            <person name="Liu M."/>
            <person name="Fu X."/>
            <person name="Pan Q."/>
            <person name="Wang Y."/>
            <person name="Lv Z."/>
            <person name="Lu X."/>
            <person name="Zhang F."/>
            <person name="Jiang W."/>
            <person name="Ma Y."/>
            <person name="Chen M."/>
            <person name="Hao X."/>
            <person name="Li L."/>
            <person name="Tang Y."/>
            <person name="Lv G."/>
            <person name="Zhou Y."/>
            <person name="Sun X."/>
            <person name="Brodelius P.E."/>
            <person name="Rose J.K.C."/>
            <person name="Tang K."/>
        </authorList>
    </citation>
    <scope>NUCLEOTIDE SEQUENCE [LARGE SCALE GENOMIC DNA]</scope>
    <source>
        <strain evidence="2">cv. Huhao1</strain>
        <tissue evidence="1">Leaf</tissue>
    </source>
</reference>
<dbReference type="AlphaFoldDB" id="A0A2U1LGT0"/>
<dbReference type="InterPro" id="IPR008547">
    <property type="entry name" value="DUF829_TMEM53"/>
</dbReference>
<gene>
    <name evidence="1" type="ORF">CTI12_AA491650</name>
</gene>
<dbReference type="Gene3D" id="3.40.50.1820">
    <property type="entry name" value="alpha/beta hydrolase"/>
    <property type="match status" value="1"/>
</dbReference>
<evidence type="ECO:0000313" key="2">
    <source>
        <dbReference type="Proteomes" id="UP000245207"/>
    </source>
</evidence>
<dbReference type="Pfam" id="PF05705">
    <property type="entry name" value="DUF829"/>
    <property type="match status" value="1"/>
</dbReference>
<dbReference type="SUPFAM" id="SSF53474">
    <property type="entry name" value="alpha/beta-Hydrolases"/>
    <property type="match status" value="1"/>
</dbReference>
<organism evidence="1 2">
    <name type="scientific">Artemisia annua</name>
    <name type="common">Sweet wormwood</name>
    <dbReference type="NCBI Taxonomy" id="35608"/>
    <lineage>
        <taxon>Eukaryota</taxon>
        <taxon>Viridiplantae</taxon>
        <taxon>Streptophyta</taxon>
        <taxon>Embryophyta</taxon>
        <taxon>Tracheophyta</taxon>
        <taxon>Spermatophyta</taxon>
        <taxon>Magnoliopsida</taxon>
        <taxon>eudicotyledons</taxon>
        <taxon>Gunneridae</taxon>
        <taxon>Pentapetalae</taxon>
        <taxon>asterids</taxon>
        <taxon>campanulids</taxon>
        <taxon>Asterales</taxon>
        <taxon>Asteraceae</taxon>
        <taxon>Asteroideae</taxon>
        <taxon>Anthemideae</taxon>
        <taxon>Artemisiinae</taxon>
        <taxon>Artemisia</taxon>
    </lineage>
</organism>
<dbReference type="PANTHER" id="PTHR12265:SF11">
    <property type="entry name" value="ALPHA_BETA-HYDROLASES SUPERFAMILY PROTEIN"/>
    <property type="match status" value="1"/>
</dbReference>
<keyword evidence="1" id="KW-0378">Hydrolase</keyword>
<comment type="caution">
    <text evidence="1">The sequence shown here is derived from an EMBL/GenBank/DDBJ whole genome shotgun (WGS) entry which is preliminary data.</text>
</comment>
<keyword evidence="2" id="KW-1185">Reference proteome</keyword>
<protein>
    <submittedName>
        <fullName evidence="1">Alpha/beta-Hydrolases superfamily protein</fullName>
    </submittedName>
</protein>
<evidence type="ECO:0000313" key="1">
    <source>
        <dbReference type="EMBL" id="PWA48209.1"/>
    </source>
</evidence>
<name>A0A2U1LGT0_ARTAN</name>
<dbReference type="OrthoDB" id="77878at2759"/>
<dbReference type="InterPro" id="IPR029058">
    <property type="entry name" value="AB_hydrolase_fold"/>
</dbReference>
<sequence>MEASLTLTKSLIKPTNLHLLHKYQPSLTTINNPFAQFARISSDQTEKSFIWKFVNNADGAKFGYGDRDKGCAVTVVVLGWLGSKQKHLRRYAEMYNVVGANAVTFAVSVDNVIGFDLGRKLERRVEDLCQEVVEWVEKKEEGGRERVVMFHTFSNTGWLAYGSILNILQGRNELLEKIIGCVVDSGGVPELDPKIWAAGFATAILKKQNSAVNASSEAGELQNGVKNINTDEKEPKFMEVLLLTLFEKFFTYFLQLPDVKTRLKNVTTNLSENQPDLPQLYLYSTADKVIPFQKIESFANHQKKLGRKVTTFDFKSSPHVDHYRTFPDAYRSLIESFLKDCLAAKVKQLQNLVQ</sequence>
<proteinExistence type="predicted"/>
<accession>A0A2U1LGT0</accession>
<dbReference type="EMBL" id="PKPP01009460">
    <property type="protein sequence ID" value="PWA48209.1"/>
    <property type="molecule type" value="Genomic_DNA"/>
</dbReference>
<dbReference type="PANTHER" id="PTHR12265">
    <property type="entry name" value="TRANSMEMBRANE PROTEIN 53"/>
    <property type="match status" value="1"/>
</dbReference>